<evidence type="ECO:0000313" key="4">
    <source>
        <dbReference type="Proteomes" id="UP000471409"/>
    </source>
</evidence>
<sequence>AGDPESQKHKQVMLQLFLAISAFSALIVAAISRQHQSAVLNLRQSIETLREREEELSHLVDMVPSHVWRLTPDGEPTFFNRRMVDFLGLDVVDFNKPGMSRLEALLDATVHPEDAVGFGDALRRCLLTGEN</sequence>
<reference evidence="3 4" key="1">
    <citation type="submission" date="2020-01" db="EMBL/GenBank/DDBJ databases">
        <title>Rhizobium genotypes associated with high levels of biological nitrogen fixation by grain legumes in a temperate-maritime cropping system.</title>
        <authorList>
            <person name="Maluk M."/>
            <person name="Francesc Ferrando Molina F."/>
            <person name="Lopez Del Egido L."/>
            <person name="Lafos M."/>
            <person name="Langarica-Fuentes A."/>
            <person name="Gebre Yohannes G."/>
            <person name="Young M.W."/>
            <person name="Martin P."/>
            <person name="Gantlett R."/>
            <person name="Kenicer G."/>
            <person name="Hawes C."/>
            <person name="Begg G.S."/>
            <person name="Quilliam R.S."/>
            <person name="Squire G.R."/>
            <person name="Poole P.S."/>
            <person name="Young P.W."/>
            <person name="Iannetta P.M."/>
            <person name="James E.K."/>
        </authorList>
    </citation>
    <scope>NUCLEOTIDE SEQUENCE [LARGE SCALE GENOMIC DNA]</scope>
    <source>
        <strain evidence="3 4">JHI944</strain>
    </source>
</reference>
<keyword evidence="1" id="KW-0812">Transmembrane</keyword>
<protein>
    <submittedName>
        <fullName evidence="3">ATPase</fullName>
    </submittedName>
</protein>
<evidence type="ECO:0000256" key="1">
    <source>
        <dbReference type="SAM" id="Phobius"/>
    </source>
</evidence>
<dbReference type="Proteomes" id="UP000471409">
    <property type="component" value="Unassembled WGS sequence"/>
</dbReference>
<dbReference type="EMBL" id="WXXP01001199">
    <property type="protein sequence ID" value="NEK56094.1"/>
    <property type="molecule type" value="Genomic_DNA"/>
</dbReference>
<comment type="caution">
    <text evidence="3">The sequence shown here is derived from an EMBL/GenBank/DDBJ whole genome shotgun (WGS) entry which is preliminary data.</text>
</comment>
<keyword evidence="1" id="KW-1133">Transmembrane helix</keyword>
<gene>
    <name evidence="3" type="ORF">GUK36_43505</name>
</gene>
<evidence type="ECO:0000313" key="3">
    <source>
        <dbReference type="EMBL" id="NEK56094.1"/>
    </source>
</evidence>
<name>A0A6P0DTE6_RHILE</name>
<feature type="non-terminal residue" evidence="3">
    <location>
        <position position="131"/>
    </location>
</feature>
<keyword evidence="1" id="KW-0472">Membrane</keyword>
<evidence type="ECO:0000259" key="2">
    <source>
        <dbReference type="PROSITE" id="PS50112"/>
    </source>
</evidence>
<dbReference type="InterPro" id="IPR035965">
    <property type="entry name" value="PAS-like_dom_sf"/>
</dbReference>
<feature type="non-terminal residue" evidence="3">
    <location>
        <position position="1"/>
    </location>
</feature>
<dbReference type="Gene3D" id="3.30.450.20">
    <property type="entry name" value="PAS domain"/>
    <property type="match status" value="1"/>
</dbReference>
<dbReference type="CDD" id="cd00130">
    <property type="entry name" value="PAS"/>
    <property type="match status" value="1"/>
</dbReference>
<dbReference type="InterPro" id="IPR000014">
    <property type="entry name" value="PAS"/>
</dbReference>
<dbReference type="SUPFAM" id="SSF55785">
    <property type="entry name" value="PYP-like sensor domain (PAS domain)"/>
    <property type="match status" value="1"/>
</dbReference>
<proteinExistence type="predicted"/>
<dbReference type="PROSITE" id="PS50112">
    <property type="entry name" value="PAS"/>
    <property type="match status" value="1"/>
</dbReference>
<feature type="transmembrane region" description="Helical" evidence="1">
    <location>
        <begin position="12"/>
        <end position="31"/>
    </location>
</feature>
<feature type="domain" description="PAS" evidence="2">
    <location>
        <begin position="52"/>
        <end position="129"/>
    </location>
</feature>
<accession>A0A6P0DTE6</accession>
<organism evidence="3 4">
    <name type="scientific">Rhizobium leguminosarum</name>
    <dbReference type="NCBI Taxonomy" id="384"/>
    <lineage>
        <taxon>Bacteria</taxon>
        <taxon>Pseudomonadati</taxon>
        <taxon>Pseudomonadota</taxon>
        <taxon>Alphaproteobacteria</taxon>
        <taxon>Hyphomicrobiales</taxon>
        <taxon>Rhizobiaceae</taxon>
        <taxon>Rhizobium/Agrobacterium group</taxon>
        <taxon>Rhizobium</taxon>
    </lineage>
</organism>
<dbReference type="AlphaFoldDB" id="A0A6P0DTE6"/>